<dbReference type="AlphaFoldDB" id="A0A1H2UU84"/>
<dbReference type="Proteomes" id="UP000183454">
    <property type="component" value="Unassembled WGS sequence"/>
</dbReference>
<reference evidence="2 3" key="1">
    <citation type="submission" date="2016-10" db="EMBL/GenBank/DDBJ databases">
        <authorList>
            <person name="de Groot N.N."/>
        </authorList>
    </citation>
    <scope>NUCLEOTIDE SEQUENCE [LARGE SCALE GENOMIC DNA]</scope>
    <source>
        <strain evidence="2 3">Nm110</strain>
    </source>
</reference>
<organism evidence="2 3">
    <name type="scientific">Nitrosomonas communis</name>
    <dbReference type="NCBI Taxonomy" id="44574"/>
    <lineage>
        <taxon>Bacteria</taxon>
        <taxon>Pseudomonadati</taxon>
        <taxon>Pseudomonadota</taxon>
        <taxon>Betaproteobacteria</taxon>
        <taxon>Nitrosomonadales</taxon>
        <taxon>Nitrosomonadaceae</taxon>
        <taxon>Nitrosomonas</taxon>
    </lineage>
</organism>
<feature type="region of interest" description="Disordered" evidence="1">
    <location>
        <begin position="1"/>
        <end position="21"/>
    </location>
</feature>
<accession>A0A1H2UU84</accession>
<evidence type="ECO:0000313" key="3">
    <source>
        <dbReference type="Proteomes" id="UP000183454"/>
    </source>
</evidence>
<sequence>MVDEIRTHNNRNHKSDKPKEPAQSIIHKLILILTHFSFLSFFTHQCPTIYFFTNHLTDNGDNHYYPFIRPYPRLGAIIVGR</sequence>
<dbReference type="EMBL" id="FNNH01000018">
    <property type="protein sequence ID" value="SDW59697.1"/>
    <property type="molecule type" value="Genomic_DNA"/>
</dbReference>
<proteinExistence type="predicted"/>
<feature type="compositionally biased region" description="Basic and acidic residues" evidence="1">
    <location>
        <begin position="1"/>
        <end position="20"/>
    </location>
</feature>
<gene>
    <name evidence="2" type="ORF">SAMN05421882_10183</name>
</gene>
<evidence type="ECO:0000256" key="1">
    <source>
        <dbReference type="SAM" id="MobiDB-lite"/>
    </source>
</evidence>
<evidence type="ECO:0000313" key="2">
    <source>
        <dbReference type="EMBL" id="SDW59697.1"/>
    </source>
</evidence>
<name>A0A1H2UU84_9PROT</name>
<protein>
    <submittedName>
        <fullName evidence="2">Uncharacterized protein</fullName>
    </submittedName>
</protein>